<feature type="compositionally biased region" description="Polar residues" evidence="1">
    <location>
        <begin position="184"/>
        <end position="196"/>
    </location>
</feature>
<organism evidence="2 3">
    <name type="scientific">Suillus plorans</name>
    <dbReference type="NCBI Taxonomy" id="116603"/>
    <lineage>
        <taxon>Eukaryota</taxon>
        <taxon>Fungi</taxon>
        <taxon>Dikarya</taxon>
        <taxon>Basidiomycota</taxon>
        <taxon>Agaricomycotina</taxon>
        <taxon>Agaricomycetes</taxon>
        <taxon>Agaricomycetidae</taxon>
        <taxon>Boletales</taxon>
        <taxon>Suillineae</taxon>
        <taxon>Suillaceae</taxon>
        <taxon>Suillus</taxon>
    </lineage>
</organism>
<reference evidence="2" key="1">
    <citation type="journal article" date="2020" name="New Phytol.">
        <title>Comparative genomics reveals dynamic genome evolution in host specialist ectomycorrhizal fungi.</title>
        <authorList>
            <person name="Lofgren L.A."/>
            <person name="Nguyen N.H."/>
            <person name="Vilgalys R."/>
            <person name="Ruytinx J."/>
            <person name="Liao H.L."/>
            <person name="Branco S."/>
            <person name="Kuo A."/>
            <person name="LaButti K."/>
            <person name="Lipzen A."/>
            <person name="Andreopoulos W."/>
            <person name="Pangilinan J."/>
            <person name="Riley R."/>
            <person name="Hundley H."/>
            <person name="Na H."/>
            <person name="Barry K."/>
            <person name="Grigoriev I.V."/>
            <person name="Stajich J.E."/>
            <person name="Kennedy P.G."/>
        </authorList>
    </citation>
    <scope>NUCLEOTIDE SEQUENCE</scope>
    <source>
        <strain evidence="2">S12</strain>
    </source>
</reference>
<evidence type="ECO:0000313" key="2">
    <source>
        <dbReference type="EMBL" id="KAG1792312.1"/>
    </source>
</evidence>
<dbReference type="Proteomes" id="UP000719766">
    <property type="component" value="Unassembled WGS sequence"/>
</dbReference>
<dbReference type="OrthoDB" id="10531339at2759"/>
<name>A0A9P7ANU6_9AGAM</name>
<accession>A0A9P7ANU6</accession>
<evidence type="ECO:0000313" key="3">
    <source>
        <dbReference type="Proteomes" id="UP000719766"/>
    </source>
</evidence>
<dbReference type="AlphaFoldDB" id="A0A9P7ANU6"/>
<feature type="region of interest" description="Disordered" evidence="1">
    <location>
        <begin position="183"/>
        <end position="210"/>
    </location>
</feature>
<dbReference type="GeneID" id="64594047"/>
<evidence type="ECO:0000256" key="1">
    <source>
        <dbReference type="SAM" id="MobiDB-lite"/>
    </source>
</evidence>
<sequence>MIRLATQIPQFVALPLDVFRGFAAATTMPTSYEKIYTALRHGCEWITVYMIPDLRHTVVVWGLEGALTYMVRQDVFGIIEYPRLGLRNPPRRVTSDSGFSRGLVLEFRGAEDSFPFIKPSFRRLSNFSCGVCTFDVKWNPIVSITESAASNTDSRNDRQDVSSQILLVHRSWERAPLSVDIGSSRCNPRSAGSNERSYLAGSNDDSKSQLRTSIDAQPLIAIKVSLIPTTP</sequence>
<comment type="caution">
    <text evidence="2">The sequence shown here is derived from an EMBL/GenBank/DDBJ whole genome shotgun (WGS) entry which is preliminary data.</text>
</comment>
<keyword evidence="3" id="KW-1185">Reference proteome</keyword>
<gene>
    <name evidence="2" type="ORF">HD556DRAFT_1309384</name>
</gene>
<proteinExistence type="predicted"/>
<dbReference type="EMBL" id="JABBWE010000037">
    <property type="protein sequence ID" value="KAG1792312.1"/>
    <property type="molecule type" value="Genomic_DNA"/>
</dbReference>
<protein>
    <submittedName>
        <fullName evidence="2">Uncharacterized protein</fullName>
    </submittedName>
</protein>
<dbReference type="RefSeq" id="XP_041158949.1">
    <property type="nucleotide sequence ID" value="XM_041300283.1"/>
</dbReference>